<keyword evidence="1" id="KW-0812">Transmembrane</keyword>
<feature type="transmembrane region" description="Helical" evidence="1">
    <location>
        <begin position="263"/>
        <end position="281"/>
    </location>
</feature>
<dbReference type="InterPro" id="IPR012429">
    <property type="entry name" value="HGSNAT_cat"/>
</dbReference>
<feature type="transmembrane region" description="Helical" evidence="1">
    <location>
        <begin position="192"/>
        <end position="213"/>
    </location>
</feature>
<dbReference type="RefSeq" id="WP_095910762.1">
    <property type="nucleotide sequence ID" value="NZ_CAUQOG010000064.1"/>
</dbReference>
<dbReference type="KEGG" id="cgh:CGC50_10310"/>
<feature type="transmembrane region" description="Helical" evidence="1">
    <location>
        <begin position="302"/>
        <end position="321"/>
    </location>
</feature>
<dbReference type="GeneID" id="84808946"/>
<evidence type="ECO:0000259" key="2">
    <source>
        <dbReference type="Pfam" id="PF07786"/>
    </source>
</evidence>
<dbReference type="Proteomes" id="UP000217250">
    <property type="component" value="Chromosome"/>
</dbReference>
<feature type="domain" description="Heparan-alpha-glucosaminide N-acetyltransferase catalytic" evidence="2">
    <location>
        <begin position="7"/>
        <end position="217"/>
    </location>
</feature>
<evidence type="ECO:0000256" key="1">
    <source>
        <dbReference type="SAM" id="Phobius"/>
    </source>
</evidence>
<feature type="transmembrane region" description="Helical" evidence="1">
    <location>
        <begin position="327"/>
        <end position="349"/>
    </location>
</feature>
<dbReference type="OrthoDB" id="1418407at2"/>
<gene>
    <name evidence="3" type="ORF">CGC50_10310</name>
</gene>
<protein>
    <recommendedName>
        <fullName evidence="2">Heparan-alpha-glucosaminide N-acetyltransferase catalytic domain-containing protein</fullName>
    </recommendedName>
</protein>
<feature type="transmembrane region" description="Helical" evidence="1">
    <location>
        <begin position="48"/>
        <end position="71"/>
    </location>
</feature>
<feature type="transmembrane region" description="Helical" evidence="1">
    <location>
        <begin position="7"/>
        <end position="28"/>
    </location>
</feature>
<evidence type="ECO:0000313" key="3">
    <source>
        <dbReference type="EMBL" id="ATA87509.1"/>
    </source>
</evidence>
<dbReference type="AlphaFoldDB" id="A0A250FQQ2"/>
<proteinExistence type="predicted"/>
<dbReference type="Pfam" id="PF07786">
    <property type="entry name" value="HGSNAT_cat"/>
    <property type="match status" value="1"/>
</dbReference>
<accession>A0A250FQQ2</accession>
<keyword evidence="1" id="KW-0472">Membrane</keyword>
<sequence length="386" mass="44873">MKPTTSRLIFIDIIRAFAICMMLEGHFIDGLLAPEYRDENNLIFSTWLYIRGMTAPVFFTVSGFIFTYLLIREQNPEKMGWNHVRVQKGVRRGISLVFIAYLLRANIFNLFSDMTDMNVRKVDVLHCIGFSLLFLIAFYLASYKRKSHYLLPVFLLMITFVLFFFEPIYSHLTYEYLPIFLANYFTKVNGSVFTLFPWFGYASLGGFMGYMFYKYREHPHLYRNAILLYIVLGIFFLTFPYWAGEIGKETHYYTLELIAGGDYLIKRIGNVLLFFALFMLLRKVITSTLLQKIGQNTLTIYVVHYIILYGSFTGLGLYRFFHDKLNPYEAVIGAVLFVVGTLLVTFAYLNKEAIIDQKIDGIKAKIGQGIGRGFDSIKNTIKRFFS</sequence>
<feature type="transmembrane region" description="Helical" evidence="1">
    <location>
        <begin position="149"/>
        <end position="172"/>
    </location>
</feature>
<dbReference type="EMBL" id="CP022386">
    <property type="protein sequence ID" value="ATA87509.1"/>
    <property type="molecule type" value="Genomic_DNA"/>
</dbReference>
<evidence type="ECO:0000313" key="4">
    <source>
        <dbReference type="Proteomes" id="UP000217250"/>
    </source>
</evidence>
<name>A0A250FQQ2_9FLAO</name>
<organism evidence="3 4">
    <name type="scientific">Capnocytophaga gingivalis</name>
    <dbReference type="NCBI Taxonomy" id="1017"/>
    <lineage>
        <taxon>Bacteria</taxon>
        <taxon>Pseudomonadati</taxon>
        <taxon>Bacteroidota</taxon>
        <taxon>Flavobacteriia</taxon>
        <taxon>Flavobacteriales</taxon>
        <taxon>Flavobacteriaceae</taxon>
        <taxon>Capnocytophaga</taxon>
    </lineage>
</organism>
<feature type="transmembrane region" description="Helical" evidence="1">
    <location>
        <begin position="92"/>
        <end position="111"/>
    </location>
</feature>
<feature type="transmembrane region" description="Helical" evidence="1">
    <location>
        <begin position="225"/>
        <end position="243"/>
    </location>
</feature>
<keyword evidence="1" id="KW-1133">Transmembrane helix</keyword>
<reference evidence="4" key="1">
    <citation type="submission" date="2017-06" db="EMBL/GenBank/DDBJ databases">
        <title>Capnocytophaga spp. assemblies.</title>
        <authorList>
            <person name="Gulvik C.A."/>
        </authorList>
    </citation>
    <scope>NUCLEOTIDE SEQUENCE [LARGE SCALE GENOMIC DNA]</scope>
    <source>
        <strain evidence="4">H1496</strain>
    </source>
</reference>
<feature type="transmembrane region" description="Helical" evidence="1">
    <location>
        <begin position="123"/>
        <end position="142"/>
    </location>
</feature>